<dbReference type="InterPro" id="IPR017907">
    <property type="entry name" value="Znf_RING_CS"/>
</dbReference>
<gene>
    <name evidence="15" type="ORF">XAT740_LOCUS31579</name>
</gene>
<evidence type="ECO:0000256" key="10">
    <source>
        <dbReference type="ARBA" id="ARBA00049568"/>
    </source>
</evidence>
<organism evidence="15 16">
    <name type="scientific">Adineta ricciae</name>
    <name type="common">Rotifer</name>
    <dbReference type="NCBI Taxonomy" id="249248"/>
    <lineage>
        <taxon>Eukaryota</taxon>
        <taxon>Metazoa</taxon>
        <taxon>Spiralia</taxon>
        <taxon>Gnathifera</taxon>
        <taxon>Rotifera</taxon>
        <taxon>Eurotatoria</taxon>
        <taxon>Bdelloidea</taxon>
        <taxon>Adinetida</taxon>
        <taxon>Adinetidae</taxon>
        <taxon>Adineta</taxon>
    </lineage>
</organism>
<dbReference type="SUPFAM" id="SSF57903">
    <property type="entry name" value="FYVE/PHD zinc finger"/>
    <property type="match status" value="1"/>
</dbReference>
<keyword evidence="4 11" id="KW-0863">Zinc-finger</keyword>
<dbReference type="Pfam" id="PF00628">
    <property type="entry name" value="PHD"/>
    <property type="match status" value="1"/>
</dbReference>
<evidence type="ECO:0000259" key="14">
    <source>
        <dbReference type="PROSITE" id="PS50089"/>
    </source>
</evidence>
<sequence>MASKSGIAMLKNERKRSSQAVDAPPTTEECSICLNDFKNQEVGMPEGCQHMFCFTCLFNWSTEKQTCPLDREPFEYILKKESHSCLKPYARVNAKDGKLEALIDVSTNTCEACGDGEGEYVLLGCSQCNTSYHPFCLNSSNTEAWTCPSCGHTHGKKLRITSGAQQRAIDAIRSHRTARNKNSPQSTVPRSQVRFMSALKQHRRKLSYLPSKVPVARLPRIKRRIDAPSRPQIVIPKAKLSANASFIDQLLYAQNNLRTLENVQMHGVHNCTEDDLHEEEKPLSLTLTLQMNKQYLRQTDGHQSCHTLLRKGLTHSATPVTLPNSSKVQSTACQTSDELPTMLNLRDDEIQTLCKISAAIDQIIYTSSTNKMDNSRLPLMERMKRSQHSSSPMSIHFQKQERYQRQRQIIDVTKQELKPIYKQRLITKAEYKKIMKRVVDKMFLIILFIVLFIYIVFFKLYDRLAFQHGRLSRPRDQISTTPITRMGRDQFIELSFGTVHYIYHPSSSKSLPLNVFVHGYSTPMEMWQDIFQALVEDDQPCLVYDLYGRGWSDSPHVPMNIDIFVCQLAELLYALDLPYDKHNLYGVSMGGAIIQRFTELYPSKVSKLILCCSAGLGLVKPPKYYFFVLSIPFLGPALFKYVMQRGNEQKDRLQWAFPDSDQHREYKQLFRLGWQQHPGYLRALHSTLTNFDFEASLSATQAIAKLNIPILIVWGDNDTLIPVENAYRYHQLYKNSSLTIIPGATHMLLIEHSKPIIDAIRVFLQK</sequence>
<dbReference type="PROSITE" id="PS00518">
    <property type="entry name" value="ZF_RING_1"/>
    <property type="match status" value="1"/>
</dbReference>
<proteinExistence type="predicted"/>
<keyword evidence="5" id="KW-0862">Zinc</keyword>
<dbReference type="PROSITE" id="PS01359">
    <property type="entry name" value="ZF_PHD_1"/>
    <property type="match status" value="1"/>
</dbReference>
<keyword evidence="13" id="KW-0812">Transmembrane</keyword>
<comment type="catalytic activity">
    <reaction evidence="1">
        <text>Hydrolyzes glycerol monoesters of long-chain fatty acids.</text>
        <dbReference type="EC" id="3.1.1.23"/>
    </reaction>
</comment>
<feature type="domain" description="RING-type" evidence="14">
    <location>
        <begin position="30"/>
        <end position="71"/>
    </location>
</feature>
<keyword evidence="3" id="KW-0479">Metal-binding</keyword>
<evidence type="ECO:0000256" key="11">
    <source>
        <dbReference type="PROSITE-ProRule" id="PRU00175"/>
    </source>
</evidence>
<dbReference type="SUPFAM" id="SSF53474">
    <property type="entry name" value="alpha/beta-Hydrolases"/>
    <property type="match status" value="1"/>
</dbReference>
<dbReference type="InterPro" id="IPR000073">
    <property type="entry name" value="AB_hydrolase_1"/>
</dbReference>
<feature type="transmembrane region" description="Helical" evidence="13">
    <location>
        <begin position="442"/>
        <end position="461"/>
    </location>
</feature>
<dbReference type="InterPro" id="IPR013083">
    <property type="entry name" value="Znf_RING/FYVE/PHD"/>
</dbReference>
<dbReference type="Pfam" id="PF13639">
    <property type="entry name" value="zf-RING_2"/>
    <property type="match status" value="1"/>
</dbReference>
<dbReference type="EMBL" id="CAJNOR010002887">
    <property type="protein sequence ID" value="CAF1352815.1"/>
    <property type="molecule type" value="Genomic_DNA"/>
</dbReference>
<dbReference type="SMART" id="SM00249">
    <property type="entry name" value="PHD"/>
    <property type="match status" value="1"/>
</dbReference>
<evidence type="ECO:0000256" key="9">
    <source>
        <dbReference type="ARBA" id="ARBA00047662"/>
    </source>
</evidence>
<dbReference type="Gene3D" id="3.30.40.10">
    <property type="entry name" value="Zinc/RING finger domain, C3HC4 (zinc finger)"/>
    <property type="match status" value="2"/>
</dbReference>
<evidence type="ECO:0000256" key="6">
    <source>
        <dbReference type="ARBA" id="ARBA00037797"/>
    </source>
</evidence>
<keyword evidence="13" id="KW-0472">Membrane</keyword>
<dbReference type="InterPro" id="IPR019787">
    <property type="entry name" value="Znf_PHD-finger"/>
</dbReference>
<evidence type="ECO:0000256" key="3">
    <source>
        <dbReference type="ARBA" id="ARBA00022723"/>
    </source>
</evidence>
<dbReference type="PRINTS" id="PR00111">
    <property type="entry name" value="ABHYDROLASE"/>
</dbReference>
<dbReference type="InterPro" id="IPR019786">
    <property type="entry name" value="Zinc_finger_PHD-type_CS"/>
</dbReference>
<dbReference type="EC" id="3.1.1.23" evidence="2"/>
<keyword evidence="13" id="KW-1133">Transmembrane helix</keyword>
<protein>
    <recommendedName>
        <fullName evidence="2">acylglycerol lipase</fullName>
        <ecNumber evidence="2">3.1.1.23</ecNumber>
    </recommendedName>
</protein>
<reference evidence="15" key="1">
    <citation type="submission" date="2021-02" db="EMBL/GenBank/DDBJ databases">
        <authorList>
            <person name="Nowell W R."/>
        </authorList>
    </citation>
    <scope>NUCLEOTIDE SEQUENCE</scope>
</reference>
<comment type="caution">
    <text evidence="15">The sequence shown here is derived from an EMBL/GenBank/DDBJ whole genome shotgun (WGS) entry which is preliminary data.</text>
</comment>
<dbReference type="InterPro" id="IPR001841">
    <property type="entry name" value="Znf_RING"/>
</dbReference>
<dbReference type="GO" id="GO:0031966">
    <property type="term" value="C:mitochondrial membrane"/>
    <property type="evidence" value="ECO:0007669"/>
    <property type="project" value="UniProtKB-SubCell"/>
</dbReference>
<dbReference type="Gene3D" id="3.40.50.1820">
    <property type="entry name" value="alpha/beta hydrolase"/>
    <property type="match status" value="1"/>
</dbReference>
<dbReference type="Pfam" id="PF23030">
    <property type="entry name" value="SCAF11-like_C"/>
    <property type="match status" value="1"/>
</dbReference>
<keyword evidence="16" id="KW-1185">Reference proteome</keyword>
<dbReference type="Proteomes" id="UP000663828">
    <property type="component" value="Unassembled WGS sequence"/>
</dbReference>
<dbReference type="GO" id="GO:0005765">
    <property type="term" value="C:lysosomal membrane"/>
    <property type="evidence" value="ECO:0007669"/>
    <property type="project" value="UniProtKB-SubCell"/>
</dbReference>
<feature type="region of interest" description="Disordered" evidence="12">
    <location>
        <begin position="1"/>
        <end position="23"/>
    </location>
</feature>
<dbReference type="InterPro" id="IPR050266">
    <property type="entry name" value="AB_hydrolase_sf"/>
</dbReference>
<evidence type="ECO:0000313" key="15">
    <source>
        <dbReference type="EMBL" id="CAF1352815.1"/>
    </source>
</evidence>
<dbReference type="SUPFAM" id="SSF57850">
    <property type="entry name" value="RING/U-box"/>
    <property type="match status" value="1"/>
</dbReference>
<dbReference type="GO" id="GO:0008270">
    <property type="term" value="F:zinc ion binding"/>
    <property type="evidence" value="ECO:0007669"/>
    <property type="project" value="UniProtKB-KW"/>
</dbReference>
<dbReference type="GO" id="GO:0047372">
    <property type="term" value="F:monoacylglycerol lipase activity"/>
    <property type="evidence" value="ECO:0007669"/>
    <property type="project" value="UniProtKB-EC"/>
</dbReference>
<dbReference type="GO" id="GO:0031902">
    <property type="term" value="C:late endosome membrane"/>
    <property type="evidence" value="ECO:0007669"/>
    <property type="project" value="UniProtKB-SubCell"/>
</dbReference>
<evidence type="ECO:0000256" key="1">
    <source>
        <dbReference type="ARBA" id="ARBA00001613"/>
    </source>
</evidence>
<dbReference type="InterPro" id="IPR029058">
    <property type="entry name" value="AB_hydrolase_fold"/>
</dbReference>
<dbReference type="AlphaFoldDB" id="A0A815HIE2"/>
<dbReference type="InterPro" id="IPR011011">
    <property type="entry name" value="Znf_FYVE_PHD"/>
</dbReference>
<comment type="subcellular location">
    <subcellularLocation>
        <location evidence="6">Late endosome membrane</location>
        <topology evidence="6">Single-pass type II membrane protein</topology>
    </subcellularLocation>
    <subcellularLocation>
        <location evidence="7">Lysosome membrane</location>
        <topology evidence="7">Single-pass type II membrane protein</topology>
    </subcellularLocation>
    <subcellularLocation>
        <location evidence="8">Mitochondrion membrane</location>
        <topology evidence="8">Single-pass type II membrane protein</topology>
    </subcellularLocation>
</comment>
<evidence type="ECO:0000256" key="7">
    <source>
        <dbReference type="ARBA" id="ARBA00037874"/>
    </source>
</evidence>
<accession>A0A815HIE2</accession>
<evidence type="ECO:0000313" key="16">
    <source>
        <dbReference type="Proteomes" id="UP000663828"/>
    </source>
</evidence>
<evidence type="ECO:0000256" key="2">
    <source>
        <dbReference type="ARBA" id="ARBA00013254"/>
    </source>
</evidence>
<evidence type="ECO:0000256" key="8">
    <source>
        <dbReference type="ARBA" id="ARBA00046308"/>
    </source>
</evidence>
<dbReference type="InterPro" id="IPR057031">
    <property type="entry name" value="SFR19-like_C"/>
</dbReference>
<dbReference type="PROSITE" id="PS50089">
    <property type="entry name" value="ZF_RING_2"/>
    <property type="match status" value="1"/>
</dbReference>
<dbReference type="InterPro" id="IPR001965">
    <property type="entry name" value="Znf_PHD"/>
</dbReference>
<evidence type="ECO:0000256" key="4">
    <source>
        <dbReference type="ARBA" id="ARBA00022771"/>
    </source>
</evidence>
<dbReference type="SMART" id="SM00184">
    <property type="entry name" value="RING"/>
    <property type="match status" value="2"/>
</dbReference>
<comment type="catalytic activity">
    <reaction evidence="9">
        <text>1-dodecanoylglycerol + H2O = dodecanoate + glycerol + H(+)</text>
        <dbReference type="Rhea" id="RHEA:44316"/>
        <dbReference type="ChEBI" id="CHEBI:15377"/>
        <dbReference type="ChEBI" id="CHEBI:15378"/>
        <dbReference type="ChEBI" id="CHEBI:17754"/>
        <dbReference type="ChEBI" id="CHEBI:18262"/>
        <dbReference type="ChEBI" id="CHEBI:75539"/>
    </reaction>
</comment>
<comment type="function">
    <text evidence="10">Lipase that preferentially hydrolysis medium-chain saturated monoacylglycerols including 2-arachidonoylglycerol. Through 2-arachidonoylglycerol degradation may regulate endocannabinoid signaling pathways. Also has a lysophosphatidyl lipase activity with a preference for lysophosphatidylglycerol among other lysophospholipids. Also able to degrade bis(monoacylglycero)phosphate (BMP) and constitutes the major enzyme for BMP catabolism. BMP, also known as lysobisphosphatidic acid, is enriched in late endosomes and lysosomes and plays a key role in the formation of intraluminal vesicles and in lipid sorting.</text>
</comment>
<dbReference type="PANTHER" id="PTHR43798">
    <property type="entry name" value="MONOACYLGLYCEROL LIPASE"/>
    <property type="match status" value="1"/>
</dbReference>
<evidence type="ECO:0000256" key="5">
    <source>
        <dbReference type="ARBA" id="ARBA00022833"/>
    </source>
</evidence>
<evidence type="ECO:0000256" key="12">
    <source>
        <dbReference type="SAM" id="MobiDB-lite"/>
    </source>
</evidence>
<name>A0A815HIE2_ADIRI</name>
<dbReference type="Pfam" id="PF00561">
    <property type="entry name" value="Abhydrolase_1"/>
    <property type="match status" value="1"/>
</dbReference>
<dbReference type="PANTHER" id="PTHR43798:SF5">
    <property type="entry name" value="MONOACYLGLYCEROL LIPASE ABHD6"/>
    <property type="match status" value="1"/>
</dbReference>
<dbReference type="GO" id="GO:0046464">
    <property type="term" value="P:acylglycerol catabolic process"/>
    <property type="evidence" value="ECO:0007669"/>
    <property type="project" value="TreeGrafter"/>
</dbReference>
<evidence type="ECO:0000256" key="13">
    <source>
        <dbReference type="SAM" id="Phobius"/>
    </source>
</evidence>